<comment type="caution">
    <text evidence="1">The sequence shown here is derived from an EMBL/GenBank/DDBJ whole genome shotgun (WGS) entry which is preliminary data.</text>
</comment>
<evidence type="ECO:0000313" key="2">
    <source>
        <dbReference type="Proteomes" id="UP000785679"/>
    </source>
</evidence>
<keyword evidence="2" id="KW-1185">Reference proteome</keyword>
<dbReference type="InterPro" id="IPR045596">
    <property type="entry name" value="DUF6459"/>
</dbReference>
<dbReference type="EMBL" id="RRYP01033551">
    <property type="protein sequence ID" value="TNV70708.1"/>
    <property type="molecule type" value="Genomic_DNA"/>
</dbReference>
<reference evidence="1" key="1">
    <citation type="submission" date="2019-06" db="EMBL/GenBank/DDBJ databases">
        <authorList>
            <person name="Zheng W."/>
        </authorList>
    </citation>
    <scope>NUCLEOTIDE SEQUENCE</scope>
    <source>
        <strain evidence="1">QDHG01</strain>
    </source>
</reference>
<proteinExistence type="predicted"/>
<accession>A0A8J8N9B8</accession>
<sequence length="219" mass="24840">MTTQLEYEQLPTFTTIELIPLSSDPDEDFLHPVLEIFKPEPKIQEVKKSRLYLVPSNFGEEFDSDFAPQPTSAEDLPALEPLIHQFIHNAVEIWAGRRSSHQLQLHCHYTVFAELQKMAGTLKEIGRVRKTRITQPLDGICEATITVRFGDRLRVVAIRFEGLDGRWLCTCLALIQSQAAPPWQRLNFFPEPQGHGAFRETSPVVRTPDSSAAVYCKPA</sequence>
<evidence type="ECO:0000313" key="1">
    <source>
        <dbReference type="EMBL" id="TNV70708.1"/>
    </source>
</evidence>
<dbReference type="Proteomes" id="UP000785679">
    <property type="component" value="Unassembled WGS sequence"/>
</dbReference>
<protein>
    <submittedName>
        <fullName evidence="1">Uncharacterized protein</fullName>
    </submittedName>
</protein>
<name>A0A8J8N9B8_HALGN</name>
<dbReference type="AlphaFoldDB" id="A0A8J8N9B8"/>
<organism evidence="1 2">
    <name type="scientific">Halteria grandinella</name>
    <dbReference type="NCBI Taxonomy" id="5974"/>
    <lineage>
        <taxon>Eukaryota</taxon>
        <taxon>Sar</taxon>
        <taxon>Alveolata</taxon>
        <taxon>Ciliophora</taxon>
        <taxon>Intramacronucleata</taxon>
        <taxon>Spirotrichea</taxon>
        <taxon>Stichotrichia</taxon>
        <taxon>Sporadotrichida</taxon>
        <taxon>Halteriidae</taxon>
        <taxon>Halteria</taxon>
    </lineage>
</organism>
<gene>
    <name evidence="1" type="ORF">FGO68_gene3516</name>
</gene>
<dbReference type="Pfam" id="PF20060">
    <property type="entry name" value="DUF6459"/>
    <property type="match status" value="1"/>
</dbReference>